<protein>
    <recommendedName>
        <fullName evidence="4">Ionotropic glutamate receptor C-terminal domain-containing protein</fullName>
    </recommendedName>
</protein>
<keyword evidence="1" id="KW-1133">Transmembrane helix</keyword>
<comment type="caution">
    <text evidence="2">The sequence shown here is derived from an EMBL/GenBank/DDBJ whole genome shotgun (WGS) entry which is preliminary data.</text>
</comment>
<reference evidence="2 3" key="1">
    <citation type="journal article" date="2018" name="Elife">
        <title>Firefly genomes illuminate parallel origins of bioluminescence in beetles.</title>
        <authorList>
            <person name="Fallon T.R."/>
            <person name="Lower S.E."/>
            <person name="Chang C.H."/>
            <person name="Bessho-Uehara M."/>
            <person name="Martin G.J."/>
            <person name="Bewick A.J."/>
            <person name="Behringer M."/>
            <person name="Debat H.J."/>
            <person name="Wong I."/>
            <person name="Day J.C."/>
            <person name="Suvorov A."/>
            <person name="Silva C.J."/>
            <person name="Stanger-Hall K.F."/>
            <person name="Hall D.W."/>
            <person name="Schmitz R.J."/>
            <person name="Nelson D.R."/>
            <person name="Lewis S.M."/>
            <person name="Shigenobu S."/>
            <person name="Bybee S.M."/>
            <person name="Larracuente A.M."/>
            <person name="Oba Y."/>
            <person name="Weng J.K."/>
        </authorList>
    </citation>
    <scope>NUCLEOTIDE SEQUENCE [LARGE SCALE GENOMIC DNA]</scope>
    <source>
        <strain evidence="2">1611_PpyrPB1</strain>
        <tissue evidence="2">Whole body</tissue>
    </source>
</reference>
<sequence length="245" mass="27577">MKQYSRLDLKYEPWSWVDITLWGNAAACQQGLSHTPRGFASRAIFFLGYLISYLLYTGFAAGITSLLLQQGMGKRITANDIQKMDIRIVTLKGLDYYRAESKSDILEVGSVGDIFSHINRQNIVGIIPQLLVEQYYAQRLNNNLSQTYASTKLSEVRFARSFLMRKGAVYRTINRILLKLKQTGLLAKILKENLLTSPIATNLSRYSSAGIEHVGSAIMILVVGSMISMIFLVFELIFALYSGRL</sequence>
<evidence type="ECO:0000313" key="2">
    <source>
        <dbReference type="EMBL" id="KAB0790803.1"/>
    </source>
</evidence>
<dbReference type="Gene3D" id="1.10.287.70">
    <property type="match status" value="1"/>
</dbReference>
<keyword evidence="1" id="KW-0472">Membrane</keyword>
<keyword evidence="1" id="KW-0812">Transmembrane</keyword>
<proteinExistence type="predicted"/>
<keyword evidence="3" id="KW-1185">Reference proteome</keyword>
<evidence type="ECO:0000313" key="3">
    <source>
        <dbReference type="Proteomes" id="UP000327044"/>
    </source>
</evidence>
<feature type="transmembrane region" description="Helical" evidence="1">
    <location>
        <begin position="43"/>
        <end position="68"/>
    </location>
</feature>
<dbReference type="Proteomes" id="UP000327044">
    <property type="component" value="Unassembled WGS sequence"/>
</dbReference>
<feature type="transmembrane region" description="Helical" evidence="1">
    <location>
        <begin position="214"/>
        <end position="241"/>
    </location>
</feature>
<name>A0A5N4A0G2_PHOPY</name>
<organism evidence="2 3">
    <name type="scientific">Photinus pyralis</name>
    <name type="common">Common eastern firefly</name>
    <name type="synonym">Lampyris pyralis</name>
    <dbReference type="NCBI Taxonomy" id="7054"/>
    <lineage>
        <taxon>Eukaryota</taxon>
        <taxon>Metazoa</taxon>
        <taxon>Ecdysozoa</taxon>
        <taxon>Arthropoda</taxon>
        <taxon>Hexapoda</taxon>
        <taxon>Insecta</taxon>
        <taxon>Pterygota</taxon>
        <taxon>Neoptera</taxon>
        <taxon>Endopterygota</taxon>
        <taxon>Coleoptera</taxon>
        <taxon>Polyphaga</taxon>
        <taxon>Elateriformia</taxon>
        <taxon>Elateroidea</taxon>
        <taxon>Lampyridae</taxon>
        <taxon>Lampyrinae</taxon>
        <taxon>Photinus</taxon>
    </lineage>
</organism>
<gene>
    <name evidence="2" type="ORF">PPYR_15313</name>
</gene>
<evidence type="ECO:0008006" key="4">
    <source>
        <dbReference type="Google" id="ProtNLM"/>
    </source>
</evidence>
<accession>A0A5N4A0G2</accession>
<dbReference type="InParanoid" id="A0A5N4A0G2"/>
<dbReference type="AlphaFoldDB" id="A0A5N4A0G2"/>
<evidence type="ECO:0000256" key="1">
    <source>
        <dbReference type="SAM" id="Phobius"/>
    </source>
</evidence>
<dbReference type="EMBL" id="VVIM01000761">
    <property type="protein sequence ID" value="KAB0790803.1"/>
    <property type="molecule type" value="Genomic_DNA"/>
</dbReference>